<keyword evidence="3" id="KW-1185">Reference proteome</keyword>
<dbReference type="RefSeq" id="WP_157883446.1">
    <property type="nucleotide sequence ID" value="NZ_JBBWYZ010000008.1"/>
</dbReference>
<evidence type="ECO:0000256" key="1">
    <source>
        <dbReference type="SAM" id="MobiDB-lite"/>
    </source>
</evidence>
<reference evidence="2 3" key="1">
    <citation type="journal article" date="2024" name="Front. Microbiol.">
        <title>Transcriptomic insights into the dominance of two phototrophs throughout the water column of a tropical hypersaline-alkaline crater lake (Dziani Dzaha, Mayotte).</title>
        <authorList>
            <person name="Duperron S."/>
            <person name="Halary S."/>
            <person name="Bouly J.-P."/>
            <person name="Roussel T."/>
            <person name="Hugoni M."/>
            <person name="Bruto M."/>
            <person name="Oger P."/>
            <person name="Duval C."/>
            <person name="Woo A."/>
            <person name="Jezequiel D."/>
            <person name="Ader M."/>
            <person name="Leboulanger C."/>
            <person name="Agogue H."/>
            <person name="Grossi V."/>
            <person name="Trousselier M."/>
            <person name="Bernard C."/>
        </authorList>
    </citation>
    <scope>NUCLEOTIDE SEQUENCE [LARGE SCALE GENOMIC DNA]</scope>
    <source>
        <strain evidence="2 3">PMC 851.14</strain>
    </source>
</reference>
<protein>
    <submittedName>
        <fullName evidence="2">Uncharacterized protein</fullName>
    </submittedName>
</protein>
<proteinExistence type="predicted"/>
<evidence type="ECO:0000313" key="3">
    <source>
        <dbReference type="Proteomes" id="UP001387447"/>
    </source>
</evidence>
<evidence type="ECO:0000313" key="2">
    <source>
        <dbReference type="EMBL" id="MEK9512162.1"/>
    </source>
</evidence>
<organism evidence="2 3">
    <name type="scientific">Limnospira fusiformis PMC 851.14</name>
    <dbReference type="NCBI Taxonomy" id="2219512"/>
    <lineage>
        <taxon>Bacteria</taxon>
        <taxon>Bacillati</taxon>
        <taxon>Cyanobacteriota</taxon>
        <taxon>Cyanophyceae</taxon>
        <taxon>Oscillatoriophycideae</taxon>
        <taxon>Oscillatoriales</taxon>
        <taxon>Sirenicapillariaceae</taxon>
        <taxon>Limnospira</taxon>
    </lineage>
</organism>
<accession>A0ABU9EJT9</accession>
<name>A0ABU9EJT9_LIMFS</name>
<dbReference type="Proteomes" id="UP001387447">
    <property type="component" value="Unassembled WGS sequence"/>
</dbReference>
<comment type="caution">
    <text evidence="2">The sequence shown here is derived from an EMBL/GenBank/DDBJ whole genome shotgun (WGS) entry which is preliminary data.</text>
</comment>
<sequence>MAIRLILYSTHYLPTPTFDLSTLGLPPTLTRQLSDFPTSQLSDFPPTPTSDLSTLGLPNFPTFQLSNSRTSQLSNSPT</sequence>
<dbReference type="EMBL" id="JBBWYZ010000008">
    <property type="protein sequence ID" value="MEK9512162.1"/>
    <property type="molecule type" value="Genomic_DNA"/>
</dbReference>
<feature type="region of interest" description="Disordered" evidence="1">
    <location>
        <begin position="34"/>
        <end position="56"/>
    </location>
</feature>
<gene>
    <name evidence="2" type="ORF">AAEJ74_10805</name>
</gene>